<comment type="similarity">
    <text evidence="1">Belongs to the fatty acyl-CoA reductase family.</text>
</comment>
<dbReference type="InterPro" id="IPR026055">
    <property type="entry name" value="FAR"/>
</dbReference>
<dbReference type="Proteomes" id="UP000596063">
    <property type="component" value="Chromosome"/>
</dbReference>
<name>A0A7T4R0C8_9GAMM</name>
<evidence type="ECO:0000256" key="1">
    <source>
        <dbReference type="ARBA" id="ARBA00005928"/>
    </source>
</evidence>
<gene>
    <name evidence="7" type="ORF">I6N98_16830</name>
</gene>
<feature type="region of interest" description="Disordered" evidence="4">
    <location>
        <begin position="508"/>
        <end position="527"/>
    </location>
</feature>
<dbReference type="KEGG" id="snan:I6N98_16830"/>
<evidence type="ECO:0000259" key="6">
    <source>
        <dbReference type="Pfam" id="PF07993"/>
    </source>
</evidence>
<reference evidence="7 8" key="1">
    <citation type="submission" date="2020-12" db="EMBL/GenBank/DDBJ databases">
        <authorList>
            <person name="Shan Y."/>
        </authorList>
    </citation>
    <scope>NUCLEOTIDE SEQUENCE [LARGE SCALE GENOMIC DNA]</scope>
    <source>
        <strain evidence="8">csc3.9</strain>
    </source>
</reference>
<dbReference type="InterPro" id="IPR013120">
    <property type="entry name" value="FAR_NAD-bd"/>
</dbReference>
<dbReference type="GO" id="GO:0080019">
    <property type="term" value="F:alcohol-forming very long-chain fatty acyl-CoA reductase activity"/>
    <property type="evidence" value="ECO:0007669"/>
    <property type="project" value="InterPro"/>
</dbReference>
<feature type="domain" description="Thioester reductase (TE)" evidence="6">
    <location>
        <begin position="22"/>
        <end position="324"/>
    </location>
</feature>
<keyword evidence="3" id="KW-0443">Lipid metabolism</keyword>
<dbReference type="CDD" id="cd05236">
    <property type="entry name" value="FAR-N_SDR_e"/>
    <property type="match status" value="1"/>
</dbReference>
<evidence type="ECO:0000313" key="8">
    <source>
        <dbReference type="Proteomes" id="UP000596063"/>
    </source>
</evidence>
<dbReference type="InterPro" id="IPR033640">
    <property type="entry name" value="FAR_C"/>
</dbReference>
<dbReference type="EMBL" id="CP066167">
    <property type="protein sequence ID" value="QQD17984.1"/>
    <property type="molecule type" value="Genomic_DNA"/>
</dbReference>
<evidence type="ECO:0000259" key="5">
    <source>
        <dbReference type="Pfam" id="PF03015"/>
    </source>
</evidence>
<evidence type="ECO:0000256" key="2">
    <source>
        <dbReference type="ARBA" id="ARBA00022516"/>
    </source>
</evidence>
<dbReference type="Pfam" id="PF03015">
    <property type="entry name" value="Sterile"/>
    <property type="match status" value="1"/>
</dbReference>
<evidence type="ECO:0000256" key="4">
    <source>
        <dbReference type="SAM" id="MobiDB-lite"/>
    </source>
</evidence>
<proteinExistence type="inferred from homology"/>
<dbReference type="PANTHER" id="PTHR11011:SF45">
    <property type="entry name" value="FATTY ACYL-COA REDUCTASE CG8306-RELATED"/>
    <property type="match status" value="1"/>
</dbReference>
<dbReference type="GO" id="GO:0035336">
    <property type="term" value="P:long-chain fatty-acyl-CoA metabolic process"/>
    <property type="evidence" value="ECO:0007669"/>
    <property type="project" value="TreeGrafter"/>
</dbReference>
<dbReference type="SUPFAM" id="SSF51735">
    <property type="entry name" value="NAD(P)-binding Rossmann-fold domains"/>
    <property type="match status" value="1"/>
</dbReference>
<sequence>MRDINRESSPTLRALKGKNILITGTTGFLGKVVLEKLIRTVPDLGDIYLLMRGNRRNPDARSRFLNEIASSSIFDTLRETRGEWFESVCEHRIHCVTGEVTQPQFGLSRSAFMALASDVDAIVNSAASVNFREELDRALEINTYSLNNIIELAEAAGNVPVIQVSTCYVNGFNQGAMREENVTPARLNLPEHQQGYFEIYSTLADLEEKVEQCKGKYEGRELKKHMVDLGIREAHAAGWNDTYTFTKWLGEQLLLKRLRDYPLTILRPSIIESTLREPTPGWIEGVKVADAVLMAYARGKVSFFPGKRNAVIDVIPADLVANGIILSLAEQFADPDSGRIYQCCSGARNPLTMGKFIDLLMTEAKENHQTYHKLFTQPPRRNFVAVDKRLFTLVAACARFGVIAFNQLLGRLGLKRKVRARRNLDTAIELSTLFSFYAQPKFVFHNDKLLSLSKSMGAVDQELFPVDPAAIDWSNYICKVHMAGLNSYALSDKARPRTEKAVDAATEMVNQSRQADGAAQKEAVVES</sequence>
<protein>
    <submittedName>
        <fullName evidence="7">SDR family oxidoreductase</fullName>
    </submittedName>
</protein>
<accession>A0A7T4R0C8</accession>
<organism evidence="7 8">
    <name type="scientific">Spongiibacter nanhainus</name>
    <dbReference type="NCBI Taxonomy" id="2794344"/>
    <lineage>
        <taxon>Bacteria</taxon>
        <taxon>Pseudomonadati</taxon>
        <taxon>Pseudomonadota</taxon>
        <taxon>Gammaproteobacteria</taxon>
        <taxon>Cellvibrionales</taxon>
        <taxon>Spongiibacteraceae</taxon>
        <taxon>Spongiibacter</taxon>
    </lineage>
</organism>
<dbReference type="GO" id="GO:0010345">
    <property type="term" value="P:suberin biosynthetic process"/>
    <property type="evidence" value="ECO:0007669"/>
    <property type="project" value="TreeGrafter"/>
</dbReference>
<dbReference type="InterPro" id="IPR036291">
    <property type="entry name" value="NAD(P)-bd_dom_sf"/>
</dbReference>
<keyword evidence="2" id="KW-0444">Lipid biosynthesis</keyword>
<dbReference type="PANTHER" id="PTHR11011">
    <property type="entry name" value="MALE STERILITY PROTEIN 2-RELATED"/>
    <property type="match status" value="1"/>
</dbReference>
<dbReference type="Gene3D" id="3.40.50.720">
    <property type="entry name" value="NAD(P)-binding Rossmann-like Domain"/>
    <property type="match status" value="1"/>
</dbReference>
<dbReference type="Pfam" id="PF07993">
    <property type="entry name" value="NAD_binding_4"/>
    <property type="match status" value="1"/>
</dbReference>
<evidence type="ECO:0000313" key="7">
    <source>
        <dbReference type="EMBL" id="QQD17984.1"/>
    </source>
</evidence>
<dbReference type="CDD" id="cd09071">
    <property type="entry name" value="FAR_C"/>
    <property type="match status" value="1"/>
</dbReference>
<dbReference type="RefSeq" id="WP_198569482.1">
    <property type="nucleotide sequence ID" value="NZ_CP066167.1"/>
</dbReference>
<dbReference type="AlphaFoldDB" id="A0A7T4R0C8"/>
<keyword evidence="8" id="KW-1185">Reference proteome</keyword>
<evidence type="ECO:0000256" key="3">
    <source>
        <dbReference type="ARBA" id="ARBA00023098"/>
    </source>
</evidence>
<feature type="domain" description="Fatty acyl-CoA reductase C-terminal" evidence="5">
    <location>
        <begin position="415"/>
        <end position="491"/>
    </location>
</feature>